<dbReference type="Pfam" id="PF00015">
    <property type="entry name" value="MCPsignal"/>
    <property type="match status" value="1"/>
</dbReference>
<dbReference type="PRINTS" id="PR00260">
    <property type="entry name" value="CHEMTRNSDUCR"/>
</dbReference>
<dbReference type="CDD" id="cd19411">
    <property type="entry name" value="MCP2201-like_sensor"/>
    <property type="match status" value="1"/>
</dbReference>
<keyword evidence="9" id="KW-1185">Reference proteome</keyword>
<evidence type="ECO:0000256" key="4">
    <source>
        <dbReference type="SAM" id="MobiDB-lite"/>
    </source>
</evidence>
<dbReference type="PANTHER" id="PTHR43531:SF14">
    <property type="entry name" value="METHYL-ACCEPTING CHEMOTAXIS PROTEIN I-RELATED"/>
    <property type="match status" value="1"/>
</dbReference>
<sequence>MKARGLTIVQRLWLPTLILAVMVVVTTTASSIRTTRSQAQSAQAQLEQQQKLENALTWSGLTDANAVRTIAGLHAADDALDALLKAEATATSKRISELQESIDKLATSDEEKAVLAKVADARKQYIALRDDARKLKADGNADGAKTLLSDKLRPALAAYTALQRDFVKLQEVRAAALRDALGAERLRTVWMAAVVMGLIVLGLSISTLFLVRSIRRPLAALARAADRIGHGDLTVELDVQRHDEIGQVTRSLADMRDALRGIVSQVRESTGSIQLASAEVASGNQDLSQRTEQTASNLQQTAGAIQQLAGTVRQSADAAQQANQLASSASAVAQRGGEVVGQVVQTMDEINAASKKIADIIGTIDGIAFQTNILALNAAVEAARAGEQGRGFAVVAGEVRSLAQRSAEAAREIKTLIGSSVERVEVGAKLVQDAGSTMGEIVSSVQRVSDIIGEISAAATEQSAGISEVNGSVSQLDQMTQQNAALVEESAAAAESLKDQAQRLAGVVSTFQVGGEPVLAAAPTPPRPAEVAKAVIQHAQAQSRPVVAAPGSRAARDDWESF</sequence>
<evidence type="ECO:0000259" key="6">
    <source>
        <dbReference type="PROSITE" id="PS50111"/>
    </source>
</evidence>
<organism evidence="8 9">
    <name type="scientific">Pseudaquabacterium terrae</name>
    <dbReference type="NCBI Taxonomy" id="2732868"/>
    <lineage>
        <taxon>Bacteria</taxon>
        <taxon>Pseudomonadati</taxon>
        <taxon>Pseudomonadota</taxon>
        <taxon>Betaproteobacteria</taxon>
        <taxon>Burkholderiales</taxon>
        <taxon>Sphaerotilaceae</taxon>
        <taxon>Pseudaquabacterium</taxon>
    </lineage>
</organism>
<dbReference type="PROSITE" id="PS50885">
    <property type="entry name" value="HAMP"/>
    <property type="match status" value="1"/>
</dbReference>
<dbReference type="PANTHER" id="PTHR43531">
    <property type="entry name" value="PROTEIN ICFG"/>
    <property type="match status" value="1"/>
</dbReference>
<dbReference type="InterPro" id="IPR047347">
    <property type="entry name" value="YvaQ-like_sensor"/>
</dbReference>
<proteinExistence type="inferred from homology"/>
<evidence type="ECO:0000256" key="2">
    <source>
        <dbReference type="ARBA" id="ARBA00029447"/>
    </source>
</evidence>
<dbReference type="Gene3D" id="1.10.287.950">
    <property type="entry name" value="Methyl-accepting chemotaxis protein"/>
    <property type="match status" value="1"/>
</dbReference>
<evidence type="ECO:0000313" key="8">
    <source>
        <dbReference type="EMBL" id="NRF68521.1"/>
    </source>
</evidence>
<dbReference type="PROSITE" id="PS50111">
    <property type="entry name" value="CHEMOTAXIS_TRANSDUC_2"/>
    <property type="match status" value="1"/>
</dbReference>
<dbReference type="Proteomes" id="UP000737171">
    <property type="component" value="Unassembled WGS sequence"/>
</dbReference>
<keyword evidence="5" id="KW-1133">Transmembrane helix</keyword>
<keyword evidence="1" id="KW-0488">Methylation</keyword>
<feature type="region of interest" description="Disordered" evidence="4">
    <location>
        <begin position="542"/>
        <end position="562"/>
    </location>
</feature>
<evidence type="ECO:0000256" key="3">
    <source>
        <dbReference type="PROSITE-ProRule" id="PRU00284"/>
    </source>
</evidence>
<dbReference type="SUPFAM" id="SSF58104">
    <property type="entry name" value="Methyl-accepting chemotaxis protein (MCP) signaling domain"/>
    <property type="match status" value="1"/>
</dbReference>
<dbReference type="InterPro" id="IPR003660">
    <property type="entry name" value="HAMP_dom"/>
</dbReference>
<keyword evidence="3" id="KW-0807">Transducer</keyword>
<name>A0ABX2EIX6_9BURK</name>
<dbReference type="InterPro" id="IPR051310">
    <property type="entry name" value="MCP_chemotaxis"/>
</dbReference>
<accession>A0ABX2EIX6</accession>
<dbReference type="Pfam" id="PF12729">
    <property type="entry name" value="4HB_MCP_1"/>
    <property type="match status" value="1"/>
</dbReference>
<dbReference type="InterPro" id="IPR024478">
    <property type="entry name" value="HlyB_4HB_MCP"/>
</dbReference>
<evidence type="ECO:0000313" key="9">
    <source>
        <dbReference type="Proteomes" id="UP000737171"/>
    </source>
</evidence>
<feature type="transmembrane region" description="Helical" evidence="5">
    <location>
        <begin position="189"/>
        <end position="211"/>
    </location>
</feature>
<feature type="domain" description="Methyl-accepting transducer" evidence="6">
    <location>
        <begin position="269"/>
        <end position="498"/>
    </location>
</feature>
<dbReference type="RefSeq" id="WP_173124327.1">
    <property type="nucleotide sequence ID" value="NZ_JABRWJ010000005.1"/>
</dbReference>
<dbReference type="SMART" id="SM00304">
    <property type="entry name" value="HAMP"/>
    <property type="match status" value="1"/>
</dbReference>
<reference evidence="8 9" key="1">
    <citation type="submission" date="2020-05" db="EMBL/GenBank/DDBJ databases">
        <title>Aquincola sp. isolate from soil.</title>
        <authorList>
            <person name="Han J."/>
            <person name="Kim D.-U."/>
        </authorList>
    </citation>
    <scope>NUCLEOTIDE SEQUENCE [LARGE SCALE GENOMIC DNA]</scope>
    <source>
        <strain evidence="8 9">S2</strain>
    </source>
</reference>
<dbReference type="InterPro" id="IPR004090">
    <property type="entry name" value="Chemotax_Me-accpt_rcpt"/>
</dbReference>
<dbReference type="CDD" id="cd11386">
    <property type="entry name" value="MCP_signal"/>
    <property type="match status" value="1"/>
</dbReference>
<evidence type="ECO:0000256" key="1">
    <source>
        <dbReference type="ARBA" id="ARBA00022481"/>
    </source>
</evidence>
<feature type="transmembrane region" description="Helical" evidence="5">
    <location>
        <begin position="12"/>
        <end position="32"/>
    </location>
</feature>
<dbReference type="SMART" id="SM00283">
    <property type="entry name" value="MA"/>
    <property type="match status" value="1"/>
</dbReference>
<keyword evidence="5" id="KW-0472">Membrane</keyword>
<gene>
    <name evidence="8" type="ORF">HLB44_16115</name>
</gene>
<dbReference type="Pfam" id="PF00672">
    <property type="entry name" value="HAMP"/>
    <property type="match status" value="1"/>
</dbReference>
<evidence type="ECO:0000259" key="7">
    <source>
        <dbReference type="PROSITE" id="PS50885"/>
    </source>
</evidence>
<dbReference type="CDD" id="cd06225">
    <property type="entry name" value="HAMP"/>
    <property type="match status" value="1"/>
</dbReference>
<comment type="caution">
    <text evidence="8">The sequence shown here is derived from an EMBL/GenBank/DDBJ whole genome shotgun (WGS) entry which is preliminary data.</text>
</comment>
<keyword evidence="5" id="KW-0812">Transmembrane</keyword>
<feature type="domain" description="HAMP" evidence="7">
    <location>
        <begin position="212"/>
        <end position="264"/>
    </location>
</feature>
<dbReference type="InterPro" id="IPR004089">
    <property type="entry name" value="MCPsignal_dom"/>
</dbReference>
<protein>
    <submittedName>
        <fullName evidence="8">HAMP domain-containing protein</fullName>
    </submittedName>
</protein>
<comment type="similarity">
    <text evidence="2">Belongs to the methyl-accepting chemotaxis (MCP) protein family.</text>
</comment>
<evidence type="ECO:0000256" key="5">
    <source>
        <dbReference type="SAM" id="Phobius"/>
    </source>
</evidence>
<dbReference type="EMBL" id="JABRWJ010000005">
    <property type="protein sequence ID" value="NRF68521.1"/>
    <property type="molecule type" value="Genomic_DNA"/>
</dbReference>